<sequence>MFLEKLEIQGFKSFANKNTLVFPGMLGEEKRGITAIVGPNGSGKSNAADAVRWVLGEQSMKTLRGKKSEDVIFSGSDKKSKLSMAEVSLFLNNEDGRAPIDYGQVVLTRRLFRDGNSEYLINNSRVRLGDIQMLLAKASFGQKTYSVIGQGMVEGFLNTSLSERKEFFDEATGVKQFQIKRDDSLNKLLASYENLNQAQMILVEIEPRLRGLTKQVNKLQRRGELESELKELQLIYYRNIWHDINDKFNKFNQDFLQLEKIKIEKDKKLENLNQKLGQIQRQQGVAQEFNELQSQLVRLQNQKDQITRQLAKIDAQLEIKLEAGGQFDLSWLKNKNEELNKEAKILENEINNLKEIANSQKAGEQALVDQKAQLNNQIRELNNSMIKNNAVIGDDEINKINQDLKKLFSKLEQAELEADFDQVKIILTEIKTDLKSILELSGKYNQGEKLETVHVELIKLTELREEITLELNQKISASMAQNERQKMLLEKRQQIRQEISSIENKLKQHQHKLDLGDVGEEQGKLQAELASLEAEIEKIKEKISSISQKEATERAQIFEVQSNIHGLQIELNKISEEANNLKINSTRYETRLEDLENEIRHEFGSLKEIQQTRGEGHVEIDLLNDKITSLKKQLDLIGGIDPEIEKEYIETKERFDFLTNQINDLESAIGSLEKVIKELDVVIKEKFDKEFKVISVKFEEYFKILFNGGTAKIIKVIDTEEDPADSANLPQADNEAKEKKIEMPVNENYKKIKYLQKYNATGLAGIEIQATPPGKKIKSVAMLSGGERALTAIALICAIINVNPSPFVVLDEVDAALDEANSERLAKILDDLSYKTQFIVITHNRASMRRANVLYGVTMGDDGVSRLLSIKLEEVKAKE</sequence>
<dbReference type="SUPFAM" id="SSF52540">
    <property type="entry name" value="P-loop containing nucleoside triphosphate hydrolases"/>
    <property type="match status" value="1"/>
</dbReference>
<name>A0A0G0SGG4_9BACT</name>
<dbReference type="GO" id="GO:0005524">
    <property type="term" value="F:ATP binding"/>
    <property type="evidence" value="ECO:0007669"/>
    <property type="project" value="InterPro"/>
</dbReference>
<dbReference type="PANTHER" id="PTHR43977">
    <property type="entry name" value="STRUCTURAL MAINTENANCE OF CHROMOSOMES PROTEIN 3"/>
    <property type="match status" value="1"/>
</dbReference>
<dbReference type="PIRSF" id="PIRSF005719">
    <property type="entry name" value="SMC"/>
    <property type="match status" value="1"/>
</dbReference>
<dbReference type="AlphaFoldDB" id="A0A0G0SGG4"/>
<accession>A0A0G0SGG4</accession>
<evidence type="ECO:0000256" key="2">
    <source>
        <dbReference type="SAM" id="Coils"/>
    </source>
</evidence>
<evidence type="ECO:0000259" key="3">
    <source>
        <dbReference type="Pfam" id="PF02463"/>
    </source>
</evidence>
<feature type="coiled-coil region" evidence="2">
    <location>
        <begin position="262"/>
        <end position="417"/>
    </location>
</feature>
<dbReference type="Proteomes" id="UP000034137">
    <property type="component" value="Unassembled WGS sequence"/>
</dbReference>
<dbReference type="PATRIC" id="fig|1618642.3.peg.106"/>
<dbReference type="InterPro" id="IPR027417">
    <property type="entry name" value="P-loop_NTPase"/>
</dbReference>
<evidence type="ECO:0000313" key="5">
    <source>
        <dbReference type="Proteomes" id="UP000034137"/>
    </source>
</evidence>
<dbReference type="EMBL" id="LBXO01000003">
    <property type="protein sequence ID" value="KKR33800.1"/>
    <property type="molecule type" value="Genomic_DNA"/>
</dbReference>
<dbReference type="SUPFAM" id="SSF57997">
    <property type="entry name" value="Tropomyosin"/>
    <property type="match status" value="1"/>
</dbReference>
<protein>
    <recommendedName>
        <fullName evidence="3">RecF/RecN/SMC N-terminal domain-containing protein</fullName>
    </recommendedName>
</protein>
<dbReference type="Pfam" id="PF02463">
    <property type="entry name" value="SMC_N"/>
    <property type="match status" value="1"/>
</dbReference>
<keyword evidence="1 2" id="KW-0175">Coiled coil</keyword>
<dbReference type="GO" id="GO:0016887">
    <property type="term" value="F:ATP hydrolysis activity"/>
    <property type="evidence" value="ECO:0007669"/>
    <property type="project" value="InterPro"/>
</dbReference>
<organism evidence="4 5">
    <name type="scientific">Candidatus Falkowbacteria bacterium GW2011_GWF2_39_8</name>
    <dbReference type="NCBI Taxonomy" id="1618642"/>
    <lineage>
        <taxon>Bacteria</taxon>
        <taxon>Candidatus Falkowiibacteriota</taxon>
    </lineage>
</organism>
<dbReference type="Gene3D" id="3.40.50.300">
    <property type="entry name" value="P-loop containing nucleotide triphosphate hydrolases"/>
    <property type="match status" value="2"/>
</dbReference>
<reference evidence="4 5" key="1">
    <citation type="journal article" date="2015" name="Nature">
        <title>rRNA introns, odd ribosomes, and small enigmatic genomes across a large radiation of phyla.</title>
        <authorList>
            <person name="Brown C.T."/>
            <person name="Hug L.A."/>
            <person name="Thomas B.C."/>
            <person name="Sharon I."/>
            <person name="Castelle C.J."/>
            <person name="Singh A."/>
            <person name="Wilkins M.J."/>
            <person name="Williams K.H."/>
            <person name="Banfield J.F."/>
        </authorList>
    </citation>
    <scope>NUCLEOTIDE SEQUENCE [LARGE SCALE GENOMIC DNA]</scope>
</reference>
<proteinExistence type="predicted"/>
<gene>
    <name evidence="4" type="ORF">UT64_C0003G0021</name>
</gene>
<comment type="caution">
    <text evidence="4">The sequence shown here is derived from an EMBL/GenBank/DDBJ whole genome shotgun (WGS) entry which is preliminary data.</text>
</comment>
<evidence type="ECO:0000256" key="1">
    <source>
        <dbReference type="ARBA" id="ARBA00023054"/>
    </source>
</evidence>
<feature type="coiled-coil region" evidence="2">
    <location>
        <begin position="648"/>
        <end position="675"/>
    </location>
</feature>
<feature type="coiled-coil region" evidence="2">
    <location>
        <begin position="485"/>
        <end position="612"/>
    </location>
</feature>
<dbReference type="InterPro" id="IPR003395">
    <property type="entry name" value="RecF/RecN/SMC_N"/>
</dbReference>
<feature type="domain" description="RecF/RecN/SMC N-terminal" evidence="3">
    <location>
        <begin position="2"/>
        <end position="865"/>
    </location>
</feature>
<dbReference type="InterPro" id="IPR024704">
    <property type="entry name" value="SMC"/>
</dbReference>
<evidence type="ECO:0000313" key="4">
    <source>
        <dbReference type="EMBL" id="KKR33800.1"/>
    </source>
</evidence>